<accession>A0AAJ1VJT0</accession>
<gene>
    <name evidence="2" type="ORF">QX233_13290</name>
</gene>
<sequence>MAKIISPQHITGEKGVVKFASFCVNHSPYLIFREESKNDFGIDGEVELSSINNDNKIEATGQILKIQLKSTVNGGSYITEDKPDSFKFIANSNDIEYWNKHLLPVILVVYIEKEDKLFAKTIDKTLASSKTNVKIIFDKKTNLLIEKQSNFNETINQNFVDRIQFGVKEKIFTNIFTIDFPKFIYKYDCKFKNNKAIYEILNDEGIDFPKFTIKSNFLYTFTDLKIISPTILDKILKNRKAIETNLPLKFIQSKKDHRNIIIEIINSHLKNFFYKKRISYYQEHNRFYFSLINKNPLKTKVKSENKSTEVYEQISYSTKGKLYQRSVVSKYYYFDTFFFKHIGFQIKYEWFDNFLVLIIEPKYHYSQDGKIPLDNPKRITRLNNQIKVSERNAHYNNHITSLTNYLGGNYWKSTDGFEEIGFKRKFFDVNFGIRELNPKKVFDEETQQLSLFD</sequence>
<dbReference type="InterPro" id="IPR025375">
    <property type="entry name" value="DUF4365"/>
</dbReference>
<organism evidence="2 3">
    <name type="scientific">Chryseobacterium gambrini</name>
    <dbReference type="NCBI Taxonomy" id="373672"/>
    <lineage>
        <taxon>Bacteria</taxon>
        <taxon>Pseudomonadati</taxon>
        <taxon>Bacteroidota</taxon>
        <taxon>Flavobacteriia</taxon>
        <taxon>Flavobacteriales</taxon>
        <taxon>Weeksellaceae</taxon>
        <taxon>Chryseobacterium group</taxon>
        <taxon>Chryseobacterium</taxon>
    </lineage>
</organism>
<evidence type="ECO:0000259" key="1">
    <source>
        <dbReference type="Pfam" id="PF14280"/>
    </source>
</evidence>
<feature type="domain" description="DUF4365" evidence="1">
    <location>
        <begin position="20"/>
        <end position="147"/>
    </location>
</feature>
<evidence type="ECO:0000313" key="3">
    <source>
        <dbReference type="Proteomes" id="UP001225933"/>
    </source>
</evidence>
<reference evidence="2" key="1">
    <citation type="submission" date="2023-06" db="EMBL/GenBank/DDBJ databases">
        <title>Two Chryseobacterium gambrini strains from China.</title>
        <authorList>
            <person name="Zeng J."/>
            <person name="Wu Y."/>
        </authorList>
    </citation>
    <scope>NUCLEOTIDE SEQUENCE</scope>
    <source>
        <strain evidence="2">SQ219</strain>
    </source>
</reference>
<dbReference type="AlphaFoldDB" id="A0AAJ1VJT0"/>
<comment type="caution">
    <text evidence="2">The sequence shown here is derived from an EMBL/GenBank/DDBJ whole genome shotgun (WGS) entry which is preliminary data.</text>
</comment>
<name>A0AAJ1VJT0_9FLAO</name>
<dbReference type="RefSeq" id="WP_214588585.1">
    <property type="nucleotide sequence ID" value="NZ_JAUHGV010000016.1"/>
</dbReference>
<protein>
    <submittedName>
        <fullName evidence="2">DUF4365 domain-containing protein</fullName>
    </submittedName>
</protein>
<dbReference type="Pfam" id="PF14280">
    <property type="entry name" value="DUF4365"/>
    <property type="match status" value="1"/>
</dbReference>
<evidence type="ECO:0000313" key="2">
    <source>
        <dbReference type="EMBL" id="MDN4013445.1"/>
    </source>
</evidence>
<proteinExistence type="predicted"/>
<dbReference type="Proteomes" id="UP001225933">
    <property type="component" value="Unassembled WGS sequence"/>
</dbReference>
<dbReference type="EMBL" id="JAUHGV010000016">
    <property type="protein sequence ID" value="MDN4013445.1"/>
    <property type="molecule type" value="Genomic_DNA"/>
</dbReference>